<proteinExistence type="inferred from homology"/>
<keyword evidence="7" id="KW-1185">Reference proteome</keyword>
<dbReference type="Pfam" id="PF01075">
    <property type="entry name" value="Glyco_transf_9"/>
    <property type="match status" value="1"/>
</dbReference>
<dbReference type="EC" id="2.4.99.24" evidence="4"/>
<evidence type="ECO:0000256" key="5">
    <source>
        <dbReference type="ARBA" id="ARBA00047503"/>
    </source>
</evidence>
<accession>A0ABS6RVD2</accession>
<dbReference type="InterPro" id="IPR002201">
    <property type="entry name" value="Glyco_trans_9"/>
</dbReference>
<organism evidence="6 7">
    <name type="scientific">Candidatus Magnetobacterium casense</name>
    <dbReference type="NCBI Taxonomy" id="1455061"/>
    <lineage>
        <taxon>Bacteria</taxon>
        <taxon>Pseudomonadati</taxon>
        <taxon>Nitrospirota</taxon>
        <taxon>Thermodesulfovibrionia</taxon>
        <taxon>Thermodesulfovibrionales</taxon>
        <taxon>Candidatus Magnetobacteriaceae</taxon>
        <taxon>Candidatus Magnetobacterium</taxon>
    </lineage>
</organism>
<evidence type="ECO:0000256" key="3">
    <source>
        <dbReference type="ARBA" id="ARBA00043995"/>
    </source>
</evidence>
<dbReference type="Proteomes" id="UP001196980">
    <property type="component" value="Unassembled WGS sequence"/>
</dbReference>
<dbReference type="NCBIfam" id="TIGR02195">
    <property type="entry name" value="heptsyl_trn_II"/>
    <property type="match status" value="1"/>
</dbReference>
<evidence type="ECO:0000256" key="2">
    <source>
        <dbReference type="ARBA" id="ARBA00022679"/>
    </source>
</evidence>
<evidence type="ECO:0000313" key="7">
    <source>
        <dbReference type="Proteomes" id="UP001196980"/>
    </source>
</evidence>
<keyword evidence="2" id="KW-0808">Transferase</keyword>
<dbReference type="InterPro" id="IPR051199">
    <property type="entry name" value="LPS_LOS_Heptosyltrfase"/>
</dbReference>
<sequence length="344" mass="37461">MKILIIKPSSLGDVIHALPFLSALREGYPQAEIHWVIARGLYDLLDGHPMINRLWAIDKDQWKRPWRITKTVEELNALRVGLRDERFGVVVDLQGLFRSGLVAALSGCPRRIGLKEAREGSRMFYNELVDGGRDLHAVDRYLRVATTALGCKVPSVAFPLPMGEPPEGLAQRDFAVIVPGARWKTKQWEAEKFGQVAARLPVSSVVIGSADDAEAAAVVVAHSAGKAINLAGKTSLKDIVGIIGRARLMITNDTGPMHIAAALNVPVFAVFGPTDPKLTGPYGCSGCVFRTAIACSPCRKKNCRTKKCLRDLSFQSVYETIYDSVFSGACQEVDPLAAITLVRV</sequence>
<name>A0ABS6RVD2_9BACT</name>
<dbReference type="EMBL" id="JABXWD010000034">
    <property type="protein sequence ID" value="MBV6340594.1"/>
    <property type="molecule type" value="Genomic_DNA"/>
</dbReference>
<dbReference type="CDD" id="cd03789">
    <property type="entry name" value="GT9_LPS_heptosyltransferase"/>
    <property type="match status" value="1"/>
</dbReference>
<dbReference type="PANTHER" id="PTHR30160:SF1">
    <property type="entry name" value="LIPOPOLYSACCHARIDE 1,2-N-ACETYLGLUCOSAMINETRANSFERASE-RELATED"/>
    <property type="match status" value="1"/>
</dbReference>
<comment type="caution">
    <text evidence="6">The sequence shown here is derived from an EMBL/GenBank/DDBJ whole genome shotgun (WGS) entry which is preliminary data.</text>
</comment>
<dbReference type="PANTHER" id="PTHR30160">
    <property type="entry name" value="TETRAACYLDISACCHARIDE 4'-KINASE-RELATED"/>
    <property type="match status" value="1"/>
</dbReference>
<dbReference type="InterPro" id="IPR011910">
    <property type="entry name" value="RfaF"/>
</dbReference>
<gene>
    <name evidence="6" type="primary">waaF</name>
    <name evidence="6" type="ORF">HWQ67_03245</name>
</gene>
<comment type="catalytic activity">
    <reaction evidence="5">
        <text>an L-alpha-D-Hep-(1-&gt;5)-[alpha-Kdo-(2-&gt;4)]-alpha-Kdo-(2-&gt;6)-lipid A + ADP-L-glycero-beta-D-manno-heptose = an L-alpha-D-Hep-(1-&gt;3)-L-alpha-D-Hep-(1-&gt;5)-[alpha-Kdo-(2-&gt;4)]-alpha-Kdo-(2-&gt;6)-lipid A + ADP + H(+)</text>
        <dbReference type="Rhea" id="RHEA:74071"/>
        <dbReference type="ChEBI" id="CHEBI:15378"/>
        <dbReference type="ChEBI" id="CHEBI:61506"/>
        <dbReference type="ChEBI" id="CHEBI:193068"/>
        <dbReference type="ChEBI" id="CHEBI:193069"/>
        <dbReference type="ChEBI" id="CHEBI:456216"/>
        <dbReference type="EC" id="2.4.99.24"/>
    </reaction>
</comment>
<evidence type="ECO:0000256" key="4">
    <source>
        <dbReference type="ARBA" id="ARBA00044042"/>
    </source>
</evidence>
<reference evidence="6 7" key="1">
    <citation type="journal article" date="2020" name="J Geophys Res Biogeosci">
        <title>Magnetotaxis as an Adaptation to Enable Bacterial Shuttling of Microbial Sulfur and Sulfur Cycling Across Aquatic Oxic#Anoxic Interfaces.</title>
        <authorList>
            <person name="Li J."/>
            <person name="Liu P."/>
            <person name="Wang J."/>
            <person name="Roberts A.P."/>
            <person name="Pan Y."/>
        </authorList>
    </citation>
    <scope>NUCLEOTIDE SEQUENCE [LARGE SCALE GENOMIC DNA]</scope>
    <source>
        <strain evidence="6 7">MYR-1_YQ</strain>
    </source>
</reference>
<evidence type="ECO:0000256" key="1">
    <source>
        <dbReference type="ARBA" id="ARBA00022676"/>
    </source>
</evidence>
<keyword evidence="1" id="KW-0328">Glycosyltransferase</keyword>
<protein>
    <recommendedName>
        <fullName evidence="4">lipopolysaccharide heptosyltransferase II</fullName>
        <ecNumber evidence="4">2.4.99.24</ecNumber>
    </recommendedName>
</protein>
<dbReference type="RefSeq" id="WP_218251214.1">
    <property type="nucleotide sequence ID" value="NZ_JABXWD010000034.1"/>
</dbReference>
<evidence type="ECO:0000313" key="6">
    <source>
        <dbReference type="EMBL" id="MBV6340594.1"/>
    </source>
</evidence>
<comment type="similarity">
    <text evidence="3">Belongs to the glycosyltransferase 9 family.</text>
</comment>